<dbReference type="Pfam" id="PF01471">
    <property type="entry name" value="PG_binding_1"/>
    <property type="match status" value="2"/>
</dbReference>
<evidence type="ECO:0000256" key="1">
    <source>
        <dbReference type="ARBA" id="ARBA00022801"/>
    </source>
</evidence>
<dbReference type="Pfam" id="PF01520">
    <property type="entry name" value="Amidase_3"/>
    <property type="match status" value="1"/>
</dbReference>
<protein>
    <recommendedName>
        <fullName evidence="3">MurNAc-LAA domain-containing protein</fullName>
    </recommendedName>
</protein>
<dbReference type="PANTHER" id="PTHR30404">
    <property type="entry name" value="N-ACETYLMURAMOYL-L-ALANINE AMIDASE"/>
    <property type="match status" value="1"/>
</dbReference>
<proteinExistence type="predicted"/>
<dbReference type="EMBL" id="BSKO01000001">
    <property type="protein sequence ID" value="GLO66117.1"/>
    <property type="molecule type" value="Genomic_DNA"/>
</dbReference>
<gene>
    <name evidence="4" type="ORF">MACH08_19010</name>
</gene>
<dbReference type="InterPro" id="IPR002508">
    <property type="entry name" value="MurNAc-LAA_cat"/>
</dbReference>
<organism evidence="4 5">
    <name type="scientific">Oceanobacillus kimchii</name>
    <dbReference type="NCBI Taxonomy" id="746691"/>
    <lineage>
        <taxon>Bacteria</taxon>
        <taxon>Bacillati</taxon>
        <taxon>Bacillota</taxon>
        <taxon>Bacilli</taxon>
        <taxon>Bacillales</taxon>
        <taxon>Bacillaceae</taxon>
        <taxon>Oceanobacillus</taxon>
    </lineage>
</organism>
<keyword evidence="5" id="KW-1185">Reference proteome</keyword>
<evidence type="ECO:0000259" key="3">
    <source>
        <dbReference type="SMART" id="SM00646"/>
    </source>
</evidence>
<dbReference type="InterPro" id="IPR002477">
    <property type="entry name" value="Peptidoglycan-bd-like"/>
</dbReference>
<evidence type="ECO:0000256" key="2">
    <source>
        <dbReference type="SAM" id="MobiDB-lite"/>
    </source>
</evidence>
<evidence type="ECO:0000313" key="5">
    <source>
        <dbReference type="Proteomes" id="UP001275436"/>
    </source>
</evidence>
<evidence type="ECO:0000313" key="4">
    <source>
        <dbReference type="EMBL" id="GLO66117.1"/>
    </source>
</evidence>
<feature type="compositionally biased region" description="Polar residues" evidence="2">
    <location>
        <begin position="195"/>
        <end position="213"/>
    </location>
</feature>
<accession>A0ABQ5TNI6</accession>
<keyword evidence="1" id="KW-0378">Hydrolase</keyword>
<dbReference type="SMART" id="SM00646">
    <property type="entry name" value="Ami_3"/>
    <property type="match status" value="1"/>
</dbReference>
<dbReference type="InterPro" id="IPR036366">
    <property type="entry name" value="PGBDSf"/>
</dbReference>
<dbReference type="InterPro" id="IPR036365">
    <property type="entry name" value="PGBD-like_sf"/>
</dbReference>
<dbReference type="Gene3D" id="3.40.630.40">
    <property type="entry name" value="Zn-dependent exopeptidases"/>
    <property type="match status" value="1"/>
</dbReference>
<comment type="caution">
    <text evidence="4">The sequence shown here is derived from an EMBL/GenBank/DDBJ whole genome shotgun (WGS) entry which is preliminary data.</text>
</comment>
<sequence length="433" mass="47029">MSKFKVAVCAGHGGSGSTPGKRTPDGEYEWNFNDVVVRAGIALLKANGVDVLRTDDATGKTDFGLTSRTNNANSWGADVYWSAHHNAMGTQWVNHEIGIETFTQNGSNPESEKLASIVHPKYVKAMGLKDRGVKKADLAITRQTKMPAILTEGGFMDSKVDIKKMRDNSMLQAQGEAIAIGILEYLGVKNIKTPNGNLSPAPTPSTGSRQISKPSKKWIEVTGNWNGSPLLENGHFGNPVKQLQAMLEDHGYLASSQVDEYFGDVTESALKKAQKDFGIKVDGLAGKDSYRVLSKSGENSSSKSNKKFIKDYQNWLNKYTSSCNFKKLTVDGVYGKLSKNASTRVYQYLAGTSIDGIFGKNSKSKAPLIMKGSSKTSFNYLLQGLLYCHGLNPKGFDGVIGGGSDTAIRQFQKNKSLLVDGKVGSNTWEKLLE</sequence>
<dbReference type="SUPFAM" id="SSF53187">
    <property type="entry name" value="Zn-dependent exopeptidases"/>
    <property type="match status" value="1"/>
</dbReference>
<feature type="region of interest" description="Disordered" evidence="2">
    <location>
        <begin position="195"/>
        <end position="214"/>
    </location>
</feature>
<feature type="domain" description="MurNAc-LAA" evidence="3">
    <location>
        <begin position="69"/>
        <end position="183"/>
    </location>
</feature>
<dbReference type="Proteomes" id="UP001275436">
    <property type="component" value="Unassembled WGS sequence"/>
</dbReference>
<name>A0ABQ5TNI6_9BACI</name>
<dbReference type="RefSeq" id="WP_317958002.1">
    <property type="nucleotide sequence ID" value="NZ_BSKO01000001.1"/>
</dbReference>
<dbReference type="InterPro" id="IPR050695">
    <property type="entry name" value="N-acetylmuramoyl_amidase_3"/>
</dbReference>
<reference evidence="4 5" key="1">
    <citation type="submission" date="2023-02" db="EMBL/GenBank/DDBJ databases">
        <title>Oceanobacillus kimchii IFOP_LL358 isolated form Alexandrium catenella lab strain.</title>
        <authorList>
            <person name="Gajardo G."/>
            <person name="Ueki S."/>
            <person name="Maruyama F."/>
        </authorList>
    </citation>
    <scope>NUCLEOTIDE SEQUENCE [LARGE SCALE GENOMIC DNA]</scope>
    <source>
        <strain evidence="4 5">IFOP_LL358</strain>
    </source>
</reference>
<dbReference type="SUPFAM" id="SSF47090">
    <property type="entry name" value="PGBD-like"/>
    <property type="match status" value="2"/>
</dbReference>
<dbReference type="CDD" id="cd02696">
    <property type="entry name" value="MurNAc-LAA"/>
    <property type="match status" value="1"/>
</dbReference>
<dbReference type="PANTHER" id="PTHR30404:SF0">
    <property type="entry name" value="N-ACETYLMURAMOYL-L-ALANINE AMIDASE AMIC"/>
    <property type="match status" value="1"/>
</dbReference>
<dbReference type="Gene3D" id="1.10.101.10">
    <property type="entry name" value="PGBD-like superfamily/PGBD"/>
    <property type="match status" value="3"/>
</dbReference>